<evidence type="ECO:0000313" key="2">
    <source>
        <dbReference type="EMBL" id="CAB4926275.1"/>
    </source>
</evidence>
<evidence type="ECO:0000256" key="1">
    <source>
        <dbReference type="SAM" id="MobiDB-lite"/>
    </source>
</evidence>
<gene>
    <name evidence="2" type="ORF">UFOPK3752_00149</name>
</gene>
<sequence length="72" mass="7677">MQEPNSRQNKEIEPIRSTPAMNLGHLVDEVPTSTPPGSPAAGRLAPTAIHSSAHHRLLTQEPVDAEGKFSGL</sequence>
<accession>A0A6J7I5Y1</accession>
<dbReference type="EMBL" id="CAFBND010000004">
    <property type="protein sequence ID" value="CAB4926275.1"/>
    <property type="molecule type" value="Genomic_DNA"/>
</dbReference>
<organism evidence="2">
    <name type="scientific">freshwater metagenome</name>
    <dbReference type="NCBI Taxonomy" id="449393"/>
    <lineage>
        <taxon>unclassified sequences</taxon>
        <taxon>metagenomes</taxon>
        <taxon>ecological metagenomes</taxon>
    </lineage>
</organism>
<feature type="region of interest" description="Disordered" evidence="1">
    <location>
        <begin position="1"/>
        <end position="72"/>
    </location>
</feature>
<dbReference type="AlphaFoldDB" id="A0A6J7I5Y1"/>
<name>A0A6J7I5Y1_9ZZZZ</name>
<protein>
    <submittedName>
        <fullName evidence="2">Unannotated protein</fullName>
    </submittedName>
</protein>
<proteinExistence type="predicted"/>
<reference evidence="2" key="1">
    <citation type="submission" date="2020-05" db="EMBL/GenBank/DDBJ databases">
        <authorList>
            <person name="Chiriac C."/>
            <person name="Salcher M."/>
            <person name="Ghai R."/>
            <person name="Kavagutti S V."/>
        </authorList>
    </citation>
    <scope>NUCLEOTIDE SEQUENCE</scope>
</reference>